<evidence type="ECO:0000259" key="8">
    <source>
        <dbReference type="Pfam" id="PF03799"/>
    </source>
</evidence>
<keyword evidence="1" id="KW-1003">Cell membrane</keyword>
<sequence>MKRPGGFERGADPEEPDRAEAEESAPRGLLGRFSRRVQESAPENDPRDPTGESPGDGADTAVGRAVRDAMRPGEGSVAAETVDLGEARLARESRSRPEAPSTDLTRAAAGSGVLERARERFRAEPDPVRVAGREVRRARRRRKRQERREQRRFSVQARRRKRNWLIALGAVGALALTVVVGVFTPLMAVQDIRVDGASQVSEEEIAGALERFSGVPLALVDDREIHRALELYPLIQRYGVERVPPHTLVVRIEERTPVLAVDRDDRFDLYDPAGVLLDRTEERPEGVPLATDGLSNVASDTYASAATVLRDMPDDLRSRISTASATSAQNLSFDLDSGIEVVWGEATKTNRKVEVLESMLTALEGKDVEVIDVSSTEGPVFR</sequence>
<feature type="region of interest" description="Disordered" evidence="6">
    <location>
        <begin position="132"/>
        <end position="154"/>
    </location>
</feature>
<comment type="caution">
    <text evidence="10">The sequence shown here is derived from an EMBL/GenBank/DDBJ whole genome shotgun (WGS) entry which is preliminary data.</text>
</comment>
<evidence type="ECO:0000256" key="4">
    <source>
        <dbReference type="ARBA" id="ARBA00022989"/>
    </source>
</evidence>
<feature type="compositionally biased region" description="Basic and acidic residues" evidence="6">
    <location>
        <begin position="1"/>
        <end position="25"/>
    </location>
</feature>
<dbReference type="Proteomes" id="UP000668403">
    <property type="component" value="Unassembled WGS sequence"/>
</dbReference>
<evidence type="ECO:0000259" key="9">
    <source>
        <dbReference type="Pfam" id="PF08478"/>
    </source>
</evidence>
<name>A0A939QCS7_9MICO</name>
<keyword evidence="5" id="KW-0131">Cell cycle</keyword>
<evidence type="ECO:0000256" key="6">
    <source>
        <dbReference type="SAM" id="MobiDB-lite"/>
    </source>
</evidence>
<feature type="region of interest" description="Disordered" evidence="6">
    <location>
        <begin position="1"/>
        <end position="113"/>
    </location>
</feature>
<dbReference type="AlphaFoldDB" id="A0A939QCS7"/>
<feature type="compositionally biased region" description="Basic residues" evidence="6">
    <location>
        <begin position="136"/>
        <end position="145"/>
    </location>
</feature>
<gene>
    <name evidence="10" type="ORF">J4H85_07205</name>
</gene>
<feature type="domain" description="POTRA" evidence="9">
    <location>
        <begin position="188"/>
        <end position="255"/>
    </location>
</feature>
<dbReference type="Pfam" id="PF08478">
    <property type="entry name" value="POTRA_1"/>
    <property type="match status" value="1"/>
</dbReference>
<dbReference type="PANTHER" id="PTHR37820:SF1">
    <property type="entry name" value="CELL DIVISION PROTEIN FTSQ"/>
    <property type="match status" value="1"/>
</dbReference>
<keyword evidence="3 7" id="KW-0812">Transmembrane</keyword>
<dbReference type="InterPro" id="IPR050487">
    <property type="entry name" value="FtsQ_DivIB"/>
</dbReference>
<dbReference type="InterPro" id="IPR013685">
    <property type="entry name" value="POTRA_FtsQ_type"/>
</dbReference>
<evidence type="ECO:0000256" key="5">
    <source>
        <dbReference type="ARBA" id="ARBA00023306"/>
    </source>
</evidence>
<keyword evidence="4 7" id="KW-1133">Transmembrane helix</keyword>
<keyword evidence="7" id="KW-0472">Membrane</keyword>
<keyword evidence="2" id="KW-0132">Cell division</keyword>
<protein>
    <submittedName>
        <fullName evidence="10">FtsQ-type POTRA domain-containing protein</fullName>
    </submittedName>
</protein>
<evidence type="ECO:0000313" key="10">
    <source>
        <dbReference type="EMBL" id="MBO2989780.1"/>
    </source>
</evidence>
<dbReference type="EMBL" id="JAGFBF010000005">
    <property type="protein sequence ID" value="MBO2989780.1"/>
    <property type="molecule type" value="Genomic_DNA"/>
</dbReference>
<dbReference type="InterPro" id="IPR005548">
    <property type="entry name" value="Cell_div_FtsQ/DivIB_C"/>
</dbReference>
<evidence type="ECO:0000256" key="1">
    <source>
        <dbReference type="ARBA" id="ARBA00022475"/>
    </source>
</evidence>
<feature type="transmembrane region" description="Helical" evidence="7">
    <location>
        <begin position="164"/>
        <end position="188"/>
    </location>
</feature>
<dbReference type="PANTHER" id="PTHR37820">
    <property type="entry name" value="CELL DIVISION PROTEIN DIVIB"/>
    <property type="match status" value="1"/>
</dbReference>
<feature type="domain" description="Cell division protein FtsQ/DivIB C-terminal" evidence="8">
    <location>
        <begin position="267"/>
        <end position="373"/>
    </location>
</feature>
<dbReference type="Gene3D" id="3.10.20.310">
    <property type="entry name" value="membrane protein fhac"/>
    <property type="match status" value="1"/>
</dbReference>
<evidence type="ECO:0000313" key="11">
    <source>
        <dbReference type="Proteomes" id="UP000668403"/>
    </source>
</evidence>
<dbReference type="RefSeq" id="WP_208238288.1">
    <property type="nucleotide sequence ID" value="NZ_BAAAQU010000002.1"/>
</dbReference>
<accession>A0A939QCS7</accession>
<evidence type="ECO:0000256" key="3">
    <source>
        <dbReference type="ARBA" id="ARBA00022692"/>
    </source>
</evidence>
<dbReference type="GO" id="GO:0051301">
    <property type="term" value="P:cell division"/>
    <property type="evidence" value="ECO:0007669"/>
    <property type="project" value="UniProtKB-KW"/>
</dbReference>
<feature type="compositionally biased region" description="Basic and acidic residues" evidence="6">
    <location>
        <begin position="85"/>
        <end position="97"/>
    </location>
</feature>
<keyword evidence="11" id="KW-1185">Reference proteome</keyword>
<dbReference type="GO" id="GO:0005886">
    <property type="term" value="C:plasma membrane"/>
    <property type="evidence" value="ECO:0007669"/>
    <property type="project" value="TreeGrafter"/>
</dbReference>
<reference evidence="10" key="1">
    <citation type="submission" date="2021-03" db="EMBL/GenBank/DDBJ databases">
        <title>Leucobacter chromiisoli sp. nov., isolated from chromium-containing soil of chemical plant.</title>
        <authorList>
            <person name="Xu Z."/>
        </authorList>
    </citation>
    <scope>NUCLEOTIDE SEQUENCE</scope>
    <source>
        <strain evidence="10">K 70/01</strain>
    </source>
</reference>
<dbReference type="Pfam" id="PF03799">
    <property type="entry name" value="FtsQ_DivIB_C"/>
    <property type="match status" value="1"/>
</dbReference>
<proteinExistence type="predicted"/>
<organism evidence="10 11">
    <name type="scientific">Leucobacter tardus</name>
    <dbReference type="NCBI Taxonomy" id="501483"/>
    <lineage>
        <taxon>Bacteria</taxon>
        <taxon>Bacillati</taxon>
        <taxon>Actinomycetota</taxon>
        <taxon>Actinomycetes</taxon>
        <taxon>Micrococcales</taxon>
        <taxon>Microbacteriaceae</taxon>
        <taxon>Leucobacter</taxon>
    </lineage>
</organism>
<evidence type="ECO:0000256" key="2">
    <source>
        <dbReference type="ARBA" id="ARBA00022618"/>
    </source>
</evidence>
<evidence type="ECO:0000256" key="7">
    <source>
        <dbReference type="SAM" id="Phobius"/>
    </source>
</evidence>